<feature type="binding site" evidence="4">
    <location>
        <begin position="33"/>
        <end position="34"/>
    </location>
    <ligand>
        <name>FAD</name>
        <dbReference type="ChEBI" id="CHEBI:57692"/>
    </ligand>
</feature>
<comment type="similarity">
    <text evidence="2">Belongs to the flavin monoamine oxidase family.</text>
</comment>
<dbReference type="Pfam" id="PF01593">
    <property type="entry name" value="Amino_oxidase"/>
    <property type="match status" value="1"/>
</dbReference>
<comment type="caution">
    <text evidence="6">The sequence shown here is derived from an EMBL/GenBank/DDBJ whole genome shotgun (WGS) entry which is preliminary data.</text>
</comment>
<dbReference type="PANTHER" id="PTHR43563">
    <property type="entry name" value="AMINE OXIDASE"/>
    <property type="match status" value="1"/>
</dbReference>
<sequence>MGALDVVVIGAGFAGLTAARELTRQGLNVRIVEARDRIGGRTWLDHRLGRDLEIGGTWVHWTQPYVWAELKRYGIGTVASPEPQRAFWWAGGARREGDPARLLELIGTYNAAFVQESRRYFPEPFRPLATGDFKAIDHISVRDRIREQFPAGPERDILESFWALNFNGPLDDAALTQALRWVALTNGDWAVNFEACATYKIQGGTAALAAAILRDARTAVDFGFVVSRISDDGGMVTVRSTDGRTVTARTAIATVPLHALGAINFEPPLPPAQADAARGGQVSRGVKVWIRLRGELPPFVALGNADWPLNFFQAEYTLDGDTIAVGFGPDASKIDAGDAAAVQAQLARLVPDADVRDVATHDWVADPLAGETWPMHRTGFLANHLAALQAGHGNVFFAGSDIANGWGGFIDGAIESGMEAALAAASNIAGRTGTALTDNN</sequence>
<proteinExistence type="inferred from homology"/>
<organism evidence="6 7">
    <name type="scientific">Pseudarthrobacter phenanthrenivorans</name>
    <name type="common">Arthrobacter phenanthrenivorans</name>
    <dbReference type="NCBI Taxonomy" id="361575"/>
    <lineage>
        <taxon>Bacteria</taxon>
        <taxon>Bacillati</taxon>
        <taxon>Actinomycetota</taxon>
        <taxon>Actinomycetes</taxon>
        <taxon>Micrococcales</taxon>
        <taxon>Micrococcaceae</taxon>
        <taxon>Pseudarthrobacter</taxon>
    </lineage>
</organism>
<dbReference type="AlphaFoldDB" id="A0A0B4E9N2"/>
<dbReference type="Gene3D" id="3.90.660.10">
    <property type="match status" value="2"/>
</dbReference>
<dbReference type="InterPro" id="IPR001613">
    <property type="entry name" value="Flavin_amine_oxidase"/>
</dbReference>
<evidence type="ECO:0000256" key="3">
    <source>
        <dbReference type="ARBA" id="ARBA00023002"/>
    </source>
</evidence>
<dbReference type="InterPro" id="IPR002937">
    <property type="entry name" value="Amino_oxidase"/>
</dbReference>
<evidence type="ECO:0000256" key="2">
    <source>
        <dbReference type="ARBA" id="ARBA00005995"/>
    </source>
</evidence>
<dbReference type="PRINTS" id="PR00757">
    <property type="entry name" value="AMINEOXDASEF"/>
</dbReference>
<evidence type="ECO:0000313" key="6">
    <source>
        <dbReference type="EMBL" id="KIC63333.1"/>
    </source>
</evidence>
<feature type="binding site" evidence="4">
    <location>
        <position position="226"/>
    </location>
    <ligand>
        <name>FAD</name>
        <dbReference type="ChEBI" id="CHEBI:57692"/>
    </ligand>
</feature>
<reference evidence="6 7" key="1">
    <citation type="submission" date="2014-12" db="EMBL/GenBank/DDBJ databases">
        <title>Genome sequencing of Arthrobacter phenanthrenivorans SWC37.</title>
        <authorList>
            <person name="Tan P.W."/>
            <person name="Chan K.-G."/>
        </authorList>
    </citation>
    <scope>NUCLEOTIDE SEQUENCE [LARGE SCALE GENOMIC DNA]</scope>
    <source>
        <strain evidence="6 7">SWC37</strain>
    </source>
</reference>
<comment type="cofactor">
    <cofactor evidence="1">
        <name>FAD</name>
        <dbReference type="ChEBI" id="CHEBI:57692"/>
    </cofactor>
</comment>
<dbReference type="PANTHER" id="PTHR43563:SF1">
    <property type="entry name" value="AMINE OXIDASE [FLAVIN-CONTAINING] B"/>
    <property type="match status" value="1"/>
</dbReference>
<feature type="binding site" evidence="4">
    <location>
        <position position="327"/>
    </location>
    <ligand>
        <name>substrate</name>
    </ligand>
</feature>
<evidence type="ECO:0000256" key="4">
    <source>
        <dbReference type="PIRSR" id="PIRSR601613-1"/>
    </source>
</evidence>
<feature type="domain" description="Amine oxidase" evidence="5">
    <location>
        <begin position="13"/>
        <end position="421"/>
    </location>
</feature>
<dbReference type="Gene3D" id="3.50.50.60">
    <property type="entry name" value="FAD/NAD(P)-binding domain"/>
    <property type="match status" value="2"/>
</dbReference>
<dbReference type="Proteomes" id="UP000031196">
    <property type="component" value="Unassembled WGS sequence"/>
</dbReference>
<evidence type="ECO:0000313" key="7">
    <source>
        <dbReference type="Proteomes" id="UP000031196"/>
    </source>
</evidence>
<dbReference type="InterPro" id="IPR050703">
    <property type="entry name" value="Flavin_MAO"/>
</dbReference>
<dbReference type="EMBL" id="JWTB01000042">
    <property type="protein sequence ID" value="KIC63333.1"/>
    <property type="molecule type" value="Genomic_DNA"/>
</dbReference>
<evidence type="ECO:0000256" key="1">
    <source>
        <dbReference type="ARBA" id="ARBA00001974"/>
    </source>
</evidence>
<protein>
    <submittedName>
        <fullName evidence="6">Amine oxidase</fullName>
    </submittedName>
</protein>
<accession>A0A0B4E9N2</accession>
<evidence type="ECO:0000259" key="5">
    <source>
        <dbReference type="Pfam" id="PF01593"/>
    </source>
</evidence>
<dbReference type="SUPFAM" id="SSF51905">
    <property type="entry name" value="FAD/NAD(P)-binding domain"/>
    <property type="match status" value="1"/>
</dbReference>
<name>A0A0B4E9N2_PSEPS</name>
<keyword evidence="3" id="KW-0560">Oxidoreductase</keyword>
<dbReference type="InterPro" id="IPR036188">
    <property type="entry name" value="FAD/NAD-bd_sf"/>
</dbReference>
<gene>
    <name evidence="6" type="ORF">RM50_18710</name>
</gene>
<dbReference type="GO" id="GO:0016491">
    <property type="term" value="F:oxidoreductase activity"/>
    <property type="evidence" value="ECO:0007669"/>
    <property type="project" value="UniProtKB-KW"/>
</dbReference>